<dbReference type="GO" id="GO:0000287">
    <property type="term" value="F:magnesium ion binding"/>
    <property type="evidence" value="ECO:0007669"/>
    <property type="project" value="TreeGrafter"/>
</dbReference>
<dbReference type="EMBL" id="BARU01017970">
    <property type="protein sequence ID" value="GAH50936.1"/>
    <property type="molecule type" value="Genomic_DNA"/>
</dbReference>
<dbReference type="InterPro" id="IPR003700">
    <property type="entry name" value="Pantoate_hydroxy_MeTrfase"/>
</dbReference>
<protein>
    <recommendedName>
        <fullName evidence="2">3-methyl-2-oxobutanoate hydroxymethyltransferase</fullName>
        <ecNumber evidence="2">2.1.2.11</ecNumber>
    </recommendedName>
</protein>
<dbReference type="InterPro" id="IPR040442">
    <property type="entry name" value="Pyrv_kinase-like_dom_sf"/>
</dbReference>
<evidence type="ECO:0000313" key="4">
    <source>
        <dbReference type="EMBL" id="GAH50936.1"/>
    </source>
</evidence>
<proteinExistence type="inferred from homology"/>
<reference evidence="4" key="1">
    <citation type="journal article" date="2014" name="Front. Microbiol.">
        <title>High frequency of phylogenetically diverse reductive dehalogenase-homologous genes in deep subseafloor sedimentary metagenomes.</title>
        <authorList>
            <person name="Kawai M."/>
            <person name="Futagami T."/>
            <person name="Toyoda A."/>
            <person name="Takaki Y."/>
            <person name="Nishi S."/>
            <person name="Hori S."/>
            <person name="Arai W."/>
            <person name="Tsubouchi T."/>
            <person name="Morono Y."/>
            <person name="Uchiyama I."/>
            <person name="Ito T."/>
            <person name="Fujiyama A."/>
            <person name="Inagaki F."/>
            <person name="Takami H."/>
        </authorList>
    </citation>
    <scope>NUCLEOTIDE SEQUENCE</scope>
    <source>
        <strain evidence="4">Expedition CK06-06</strain>
    </source>
</reference>
<accession>X1FZ40</accession>
<keyword evidence="3" id="KW-0808">Transferase</keyword>
<dbReference type="GO" id="GO:0015940">
    <property type="term" value="P:pantothenate biosynthetic process"/>
    <property type="evidence" value="ECO:0007669"/>
    <property type="project" value="InterPro"/>
</dbReference>
<dbReference type="AlphaFoldDB" id="X1FZ40"/>
<feature type="non-terminal residue" evidence="4">
    <location>
        <position position="1"/>
    </location>
</feature>
<dbReference type="EC" id="2.1.2.11" evidence="2"/>
<comment type="similarity">
    <text evidence="1">Belongs to the PanB family.</text>
</comment>
<dbReference type="SUPFAM" id="SSF51621">
    <property type="entry name" value="Phosphoenolpyruvate/pyruvate domain"/>
    <property type="match status" value="1"/>
</dbReference>
<name>X1FZ40_9ZZZZ</name>
<dbReference type="PANTHER" id="PTHR20881">
    <property type="entry name" value="3-METHYL-2-OXOBUTANOATE HYDROXYMETHYLTRANSFERASE"/>
    <property type="match status" value="1"/>
</dbReference>
<comment type="caution">
    <text evidence="4">The sequence shown here is derived from an EMBL/GenBank/DDBJ whole genome shotgun (WGS) entry which is preliminary data.</text>
</comment>
<evidence type="ECO:0000256" key="2">
    <source>
        <dbReference type="ARBA" id="ARBA00012618"/>
    </source>
</evidence>
<sequence>NTAEAAIELLADAEALQKAGVFAVLLESIPPETGKLITERLRVPVMGIGAGPHCDGQVLIVHDMLGIYEVFTPKFVKKYANLAEEMRRAFSEYISDIKNGKFPAAEHCYKMKPGEAEKLNEMLEKGA</sequence>
<evidence type="ECO:0000256" key="3">
    <source>
        <dbReference type="ARBA" id="ARBA00022679"/>
    </source>
</evidence>
<dbReference type="Gene3D" id="3.20.20.60">
    <property type="entry name" value="Phosphoenolpyruvate-binding domains"/>
    <property type="match status" value="1"/>
</dbReference>
<evidence type="ECO:0000256" key="1">
    <source>
        <dbReference type="ARBA" id="ARBA00008676"/>
    </source>
</evidence>
<dbReference type="InterPro" id="IPR015813">
    <property type="entry name" value="Pyrv/PenolPyrv_kinase-like_dom"/>
</dbReference>
<gene>
    <name evidence="4" type="ORF">S03H2_29747</name>
</gene>
<dbReference type="Pfam" id="PF02548">
    <property type="entry name" value="Pantoate_transf"/>
    <property type="match status" value="1"/>
</dbReference>
<organism evidence="4">
    <name type="scientific">marine sediment metagenome</name>
    <dbReference type="NCBI Taxonomy" id="412755"/>
    <lineage>
        <taxon>unclassified sequences</taxon>
        <taxon>metagenomes</taxon>
        <taxon>ecological metagenomes</taxon>
    </lineage>
</organism>
<dbReference type="GO" id="GO:0003864">
    <property type="term" value="F:3-methyl-2-oxobutanoate hydroxymethyltransferase activity"/>
    <property type="evidence" value="ECO:0007669"/>
    <property type="project" value="UniProtKB-EC"/>
</dbReference>
<dbReference type="PANTHER" id="PTHR20881:SF0">
    <property type="entry name" value="3-METHYL-2-OXOBUTANOATE HYDROXYMETHYLTRANSFERASE"/>
    <property type="match status" value="1"/>
</dbReference>